<name>A0A1G6B2N0_9HYPH</name>
<organism evidence="4 5">
    <name type="scientific">Bauldia litoralis</name>
    <dbReference type="NCBI Taxonomy" id="665467"/>
    <lineage>
        <taxon>Bacteria</taxon>
        <taxon>Pseudomonadati</taxon>
        <taxon>Pseudomonadota</taxon>
        <taxon>Alphaproteobacteria</taxon>
        <taxon>Hyphomicrobiales</taxon>
        <taxon>Kaistiaceae</taxon>
        <taxon>Bauldia</taxon>
    </lineage>
</organism>
<dbReference type="EMBL" id="FMXQ01000002">
    <property type="protein sequence ID" value="SDB14930.1"/>
    <property type="molecule type" value="Genomic_DNA"/>
</dbReference>
<dbReference type="GO" id="GO:0016491">
    <property type="term" value="F:oxidoreductase activity"/>
    <property type="evidence" value="ECO:0007669"/>
    <property type="project" value="UniProtKB-KW"/>
</dbReference>
<dbReference type="AlphaFoldDB" id="A0A1G6B2N0"/>
<dbReference type="OrthoDB" id="9768836at2"/>
<dbReference type="InterPro" id="IPR050463">
    <property type="entry name" value="Gfo/Idh/MocA_oxidrdct_glycsds"/>
</dbReference>
<evidence type="ECO:0000259" key="2">
    <source>
        <dbReference type="Pfam" id="PF01408"/>
    </source>
</evidence>
<gene>
    <name evidence="4" type="ORF">SAMN02982931_01148</name>
</gene>
<evidence type="ECO:0000313" key="4">
    <source>
        <dbReference type="EMBL" id="SDB14930.1"/>
    </source>
</evidence>
<dbReference type="Gene3D" id="3.30.360.10">
    <property type="entry name" value="Dihydrodipicolinate Reductase, domain 2"/>
    <property type="match status" value="1"/>
</dbReference>
<protein>
    <submittedName>
        <fullName evidence="4">Predicted dehydrogenase</fullName>
    </submittedName>
</protein>
<dbReference type="STRING" id="665467.SAMN02982931_01148"/>
<dbReference type="InterPro" id="IPR036291">
    <property type="entry name" value="NAD(P)-bd_dom_sf"/>
</dbReference>
<dbReference type="PANTHER" id="PTHR43818">
    <property type="entry name" value="BCDNA.GH03377"/>
    <property type="match status" value="1"/>
</dbReference>
<reference evidence="4 5" key="1">
    <citation type="submission" date="2016-10" db="EMBL/GenBank/DDBJ databases">
        <authorList>
            <person name="de Groot N.N."/>
        </authorList>
    </citation>
    <scope>NUCLEOTIDE SEQUENCE [LARGE SCALE GENOMIC DNA]</scope>
    <source>
        <strain evidence="4 5">ATCC 35022</strain>
    </source>
</reference>
<dbReference type="Proteomes" id="UP000199071">
    <property type="component" value="Unassembled WGS sequence"/>
</dbReference>
<dbReference type="SUPFAM" id="SSF51735">
    <property type="entry name" value="NAD(P)-binding Rossmann-fold domains"/>
    <property type="match status" value="1"/>
</dbReference>
<dbReference type="Pfam" id="PF01408">
    <property type="entry name" value="GFO_IDH_MocA"/>
    <property type="match status" value="1"/>
</dbReference>
<feature type="domain" description="Gfo/Idh/MocA-like oxidoreductase N-terminal" evidence="2">
    <location>
        <begin position="10"/>
        <end position="124"/>
    </location>
</feature>
<dbReference type="SUPFAM" id="SSF55347">
    <property type="entry name" value="Glyceraldehyde-3-phosphate dehydrogenase-like, C-terminal domain"/>
    <property type="match status" value="1"/>
</dbReference>
<dbReference type="InterPro" id="IPR055170">
    <property type="entry name" value="GFO_IDH_MocA-like_dom"/>
</dbReference>
<feature type="domain" description="GFO/IDH/MocA-like oxidoreductase" evidence="3">
    <location>
        <begin position="137"/>
        <end position="263"/>
    </location>
</feature>
<dbReference type="PANTHER" id="PTHR43818:SF11">
    <property type="entry name" value="BCDNA.GH03377"/>
    <property type="match status" value="1"/>
</dbReference>
<evidence type="ECO:0000259" key="3">
    <source>
        <dbReference type="Pfam" id="PF22725"/>
    </source>
</evidence>
<accession>A0A1G6B2N0</accession>
<dbReference type="InterPro" id="IPR000683">
    <property type="entry name" value="Gfo/Idh/MocA-like_OxRdtase_N"/>
</dbReference>
<keyword evidence="1" id="KW-0560">Oxidoreductase</keyword>
<sequence>MPASPGFDFATIGINHGHVYAQTSVMIEAGCRLKAFYGPEDDLAAPYSEAFPEARRVTDEREILEDPEIKLIIGAGILAERAPMAVRAMRHGKDVMLDKPGATSLDQLAELRAVQAETGRILSICYSEHLLQPATIAAGELVRAGAIGKVMQTVGLGPHREGNYPRPDWFYQKARYGGILCDIGSHQVEQFLFFTGASEATVASSQIANFDHPDKPDFDDFGQMVLVSDSATGYIRVDWFTQAGLPVWGDGRLFVLGTEGTIELRKYIDIAGRPGSDHLFLVDGEGVRHIDCASTEVLYGKQLRDDVLNRTETAMGQAHCFLATELALTAQAEATRIGGNRPAVKGRA</sequence>
<evidence type="ECO:0000313" key="5">
    <source>
        <dbReference type="Proteomes" id="UP000199071"/>
    </source>
</evidence>
<dbReference type="Pfam" id="PF22725">
    <property type="entry name" value="GFO_IDH_MocA_C3"/>
    <property type="match status" value="1"/>
</dbReference>
<proteinExistence type="predicted"/>
<keyword evidence="5" id="KW-1185">Reference proteome</keyword>
<dbReference type="RefSeq" id="WP_090875377.1">
    <property type="nucleotide sequence ID" value="NZ_FMXQ01000002.1"/>
</dbReference>
<dbReference type="GO" id="GO:0000166">
    <property type="term" value="F:nucleotide binding"/>
    <property type="evidence" value="ECO:0007669"/>
    <property type="project" value="InterPro"/>
</dbReference>
<dbReference type="Gene3D" id="3.40.50.720">
    <property type="entry name" value="NAD(P)-binding Rossmann-like Domain"/>
    <property type="match status" value="1"/>
</dbReference>
<evidence type="ECO:0000256" key="1">
    <source>
        <dbReference type="ARBA" id="ARBA00023002"/>
    </source>
</evidence>